<sequence>MPVQQTIPYASGIFFITFTCYKWLPLIEKAGSYDVVYKWFDYLKAKGHGINGFVIMPNHVHALINFAATEQTINTIVGNGKRFMAYELIKRLKDKGENDLLSTLSNEVERTRKKNNKKHDVWELSFDWKICDSIEFIKQKLNYMHDNPCKGNWGLCQSPVDYIHSSCKYYLTGEQGVYIVDDIEEK</sequence>
<dbReference type="GO" id="GO:0006313">
    <property type="term" value="P:DNA transposition"/>
    <property type="evidence" value="ECO:0007669"/>
    <property type="project" value="InterPro"/>
</dbReference>
<dbReference type="PANTHER" id="PTHR36966">
    <property type="entry name" value="REP-ASSOCIATED TYROSINE TRANSPOSASE"/>
    <property type="match status" value="1"/>
</dbReference>
<dbReference type="SUPFAM" id="SSF143422">
    <property type="entry name" value="Transposase IS200-like"/>
    <property type="match status" value="1"/>
</dbReference>
<comment type="caution">
    <text evidence="1">The sequence shown here is derived from an EMBL/GenBank/DDBJ whole genome shotgun (WGS) entry which is preliminary data.</text>
</comment>
<dbReference type="PANTHER" id="PTHR36966:SF1">
    <property type="entry name" value="REP-ASSOCIATED TYROSINE TRANSPOSASE"/>
    <property type="match status" value="1"/>
</dbReference>
<dbReference type="RefSeq" id="WP_150416963.1">
    <property type="nucleotide sequence ID" value="NZ_VYQF01000012.1"/>
</dbReference>
<protein>
    <recommendedName>
        <fullName evidence="3">Transposase IS200-like domain-containing protein</fullName>
    </recommendedName>
</protein>
<organism evidence="1 2">
    <name type="scientific">Ginsengibacter hankyongi</name>
    <dbReference type="NCBI Taxonomy" id="2607284"/>
    <lineage>
        <taxon>Bacteria</taxon>
        <taxon>Pseudomonadati</taxon>
        <taxon>Bacteroidota</taxon>
        <taxon>Chitinophagia</taxon>
        <taxon>Chitinophagales</taxon>
        <taxon>Chitinophagaceae</taxon>
        <taxon>Ginsengibacter</taxon>
    </lineage>
</organism>
<dbReference type="InterPro" id="IPR036515">
    <property type="entry name" value="Transposase_17_sf"/>
</dbReference>
<evidence type="ECO:0000313" key="2">
    <source>
        <dbReference type="Proteomes" id="UP000326903"/>
    </source>
</evidence>
<dbReference type="EMBL" id="VYQF01000012">
    <property type="protein sequence ID" value="KAA9035544.1"/>
    <property type="molecule type" value="Genomic_DNA"/>
</dbReference>
<name>A0A5J5ICD6_9BACT</name>
<dbReference type="AlphaFoldDB" id="A0A5J5ICD6"/>
<reference evidence="1 2" key="1">
    <citation type="submission" date="2019-09" db="EMBL/GenBank/DDBJ databases">
        <title>Draft genome sequence of Ginsengibacter sp. BR5-29.</title>
        <authorList>
            <person name="Im W.-T."/>
        </authorList>
    </citation>
    <scope>NUCLEOTIDE SEQUENCE [LARGE SCALE GENOMIC DNA]</scope>
    <source>
        <strain evidence="1 2">BR5-29</strain>
    </source>
</reference>
<dbReference type="GO" id="GO:0004803">
    <property type="term" value="F:transposase activity"/>
    <property type="evidence" value="ECO:0007669"/>
    <property type="project" value="InterPro"/>
</dbReference>
<dbReference type="GO" id="GO:0043565">
    <property type="term" value="F:sequence-specific DNA binding"/>
    <property type="evidence" value="ECO:0007669"/>
    <property type="project" value="TreeGrafter"/>
</dbReference>
<dbReference type="Gene3D" id="3.30.70.1290">
    <property type="entry name" value="Transposase IS200-like"/>
    <property type="match status" value="1"/>
</dbReference>
<evidence type="ECO:0008006" key="3">
    <source>
        <dbReference type="Google" id="ProtNLM"/>
    </source>
</evidence>
<dbReference type="Proteomes" id="UP000326903">
    <property type="component" value="Unassembled WGS sequence"/>
</dbReference>
<keyword evidence="2" id="KW-1185">Reference proteome</keyword>
<gene>
    <name evidence="1" type="ORF">FW778_21545</name>
</gene>
<dbReference type="InterPro" id="IPR052715">
    <property type="entry name" value="RAYT_transposase"/>
</dbReference>
<evidence type="ECO:0000313" key="1">
    <source>
        <dbReference type="EMBL" id="KAA9035544.1"/>
    </source>
</evidence>
<accession>A0A5J5ICD6</accession>
<proteinExistence type="predicted"/>